<evidence type="ECO:0000256" key="5">
    <source>
        <dbReference type="ARBA" id="ARBA00022605"/>
    </source>
</evidence>
<feature type="binding site" evidence="11">
    <location>
        <position position="42"/>
    </location>
    <ligand>
        <name>L-glutamate</name>
        <dbReference type="ChEBI" id="CHEBI:29985"/>
    </ligand>
</feature>
<reference evidence="14 15" key="1">
    <citation type="journal article" date="2016" name="Appl. Environ. Microbiol.">
        <title>Function and Phylogeny of Bacterial Butyryl Coenzyme A:Acetate Transferases and Their Diversity in the Proximal Colon of Swine.</title>
        <authorList>
            <person name="Trachsel J."/>
            <person name="Bayles D.O."/>
            <person name="Looft T."/>
            <person name="Levine U.Y."/>
            <person name="Allen H.K."/>
        </authorList>
    </citation>
    <scope>NUCLEOTIDE SEQUENCE [LARGE SCALE GENOMIC DNA]</scope>
    <source>
        <strain evidence="14 15">35-6-1</strain>
    </source>
</reference>
<dbReference type="AlphaFoldDB" id="A0A1U7LZU3"/>
<dbReference type="STRING" id="1465756.BIV18_05115"/>
<dbReference type="EMBL" id="MJIH01000001">
    <property type="protein sequence ID" value="OLR64935.1"/>
    <property type="molecule type" value="Genomic_DNA"/>
</dbReference>
<keyword evidence="15" id="KW-1185">Reference proteome</keyword>
<feature type="binding site" evidence="11">
    <location>
        <position position="173"/>
    </location>
    <ligand>
        <name>pyridoxal 5'-phosphate</name>
        <dbReference type="ChEBI" id="CHEBI:597326"/>
    </ligand>
</feature>
<feature type="binding site" evidence="11">
    <location>
        <begin position="76"/>
        <end position="77"/>
    </location>
    <ligand>
        <name>pyridoxal 5'-phosphate</name>
        <dbReference type="ChEBI" id="CHEBI:597326"/>
    </ligand>
</feature>
<evidence type="ECO:0000256" key="2">
    <source>
        <dbReference type="ARBA" id="ARBA00005099"/>
    </source>
</evidence>
<protein>
    <recommendedName>
        <fullName evidence="11">Phosphoserine aminotransferase</fullName>
        <ecNumber evidence="11">2.6.1.52</ecNumber>
    </recommendedName>
    <alternativeName>
        <fullName evidence="11">Phosphohydroxythreonine aminotransferase</fullName>
        <shortName evidence="11">PSAT</shortName>
    </alternativeName>
</protein>
<dbReference type="Gene3D" id="3.40.640.10">
    <property type="entry name" value="Type I PLP-dependent aspartate aminotransferase-like (Major domain)"/>
    <property type="match status" value="1"/>
</dbReference>
<dbReference type="Pfam" id="PF00266">
    <property type="entry name" value="Aminotran_5"/>
    <property type="match status" value="1"/>
</dbReference>
<proteinExistence type="inferred from homology"/>
<dbReference type="InterPro" id="IPR000192">
    <property type="entry name" value="Aminotrans_V_dom"/>
</dbReference>
<comment type="catalytic activity">
    <reaction evidence="10 11 12">
        <text>O-phospho-L-serine + 2-oxoglutarate = 3-phosphooxypyruvate + L-glutamate</text>
        <dbReference type="Rhea" id="RHEA:14329"/>
        <dbReference type="ChEBI" id="CHEBI:16810"/>
        <dbReference type="ChEBI" id="CHEBI:18110"/>
        <dbReference type="ChEBI" id="CHEBI:29985"/>
        <dbReference type="ChEBI" id="CHEBI:57524"/>
        <dbReference type="EC" id="2.6.1.52"/>
    </reaction>
</comment>
<comment type="function">
    <text evidence="1 11">Catalyzes the reversible conversion of 3-phosphohydroxypyruvate to phosphoserine and of 3-hydroxy-2-oxo-4-phosphonooxybutanoate to phosphohydroxythreonine.</text>
</comment>
<dbReference type="Proteomes" id="UP000187166">
    <property type="component" value="Unassembled WGS sequence"/>
</dbReference>
<dbReference type="SUPFAM" id="SSF53383">
    <property type="entry name" value="PLP-dependent transferases"/>
    <property type="match status" value="1"/>
</dbReference>
<evidence type="ECO:0000256" key="8">
    <source>
        <dbReference type="ARBA" id="ARBA00023299"/>
    </source>
</evidence>
<dbReference type="GO" id="GO:0004648">
    <property type="term" value="F:O-phospho-L-serine:2-oxoglutarate aminotransferase activity"/>
    <property type="evidence" value="ECO:0007669"/>
    <property type="project" value="UniProtKB-UniRule"/>
</dbReference>
<evidence type="ECO:0000313" key="14">
    <source>
        <dbReference type="EMBL" id="OLR64935.1"/>
    </source>
</evidence>
<feature type="binding site" evidence="11">
    <location>
        <position position="196"/>
    </location>
    <ligand>
        <name>pyridoxal 5'-phosphate</name>
        <dbReference type="ChEBI" id="CHEBI:597326"/>
    </ligand>
</feature>
<evidence type="ECO:0000256" key="6">
    <source>
        <dbReference type="ARBA" id="ARBA00022679"/>
    </source>
</evidence>
<comment type="subcellular location">
    <subcellularLocation>
        <location evidence="11">Cytoplasm</location>
    </subcellularLocation>
</comment>
<dbReference type="GO" id="GO:0030170">
    <property type="term" value="F:pyridoxal phosphate binding"/>
    <property type="evidence" value="ECO:0007669"/>
    <property type="project" value="UniProtKB-UniRule"/>
</dbReference>
<evidence type="ECO:0000313" key="15">
    <source>
        <dbReference type="Proteomes" id="UP000187166"/>
    </source>
</evidence>
<evidence type="ECO:0000256" key="1">
    <source>
        <dbReference type="ARBA" id="ARBA00003483"/>
    </source>
</evidence>
<accession>A0A1U7LZU3</accession>
<keyword evidence="7 11" id="KW-0663">Pyridoxal phosphate</keyword>
<keyword evidence="6 11" id="KW-0808">Transferase</keyword>
<dbReference type="NCBIfam" id="TIGR01364">
    <property type="entry name" value="serC_1"/>
    <property type="match status" value="1"/>
</dbReference>
<dbReference type="PROSITE" id="PS00595">
    <property type="entry name" value="AA_TRANSFER_CLASS_5"/>
    <property type="match status" value="1"/>
</dbReference>
<comment type="pathway">
    <text evidence="2 11 12">Amino-acid biosynthesis; L-serine biosynthesis; L-serine from 3-phospho-D-glycerate: step 2/3.</text>
</comment>
<dbReference type="PANTHER" id="PTHR43247:SF1">
    <property type="entry name" value="PHOSPHOSERINE AMINOTRANSFERASE"/>
    <property type="match status" value="1"/>
</dbReference>
<comment type="caution">
    <text evidence="14">The sequence shown here is derived from an EMBL/GenBank/DDBJ whole genome shotgun (WGS) entry which is preliminary data.</text>
</comment>
<comment type="caution">
    <text evidence="11">Lacks conserved residue(s) required for the propagation of feature annotation.</text>
</comment>
<dbReference type="UniPathway" id="UPA00135">
    <property type="reaction ID" value="UER00197"/>
</dbReference>
<evidence type="ECO:0000259" key="13">
    <source>
        <dbReference type="Pfam" id="PF00266"/>
    </source>
</evidence>
<evidence type="ECO:0000256" key="10">
    <source>
        <dbReference type="ARBA" id="ARBA00049007"/>
    </source>
</evidence>
<dbReference type="Gene3D" id="3.90.1150.10">
    <property type="entry name" value="Aspartate Aminotransferase, domain 1"/>
    <property type="match status" value="1"/>
</dbReference>
<sequence>MKKIYNFSAGPSTLPVEVLEKAQKEMLDYKNSGMSVMEMSHRSSLYDEIHNEAKEDLMELMGLDEDYELLFLQGGGSTQFAMIPMNLLNKDDIASYLITGSWADKAYKEAKKFAKPEILASSKEDIYTYIPEIDESKMNEKSKFLYLCVNNTIYGTRISPEKIGKLNKPLVADISSNILSEKYDYNKFDLVFAGAQKNLGPAGVTIVALKKDLIKETREEIPTMLSYKTHADKNSLYNTPPCFAIYVTGLVAKWIKKMGGVEAMEEINKEKSKLLYDFIDNSSLYKNNVKLEDRSLMNIVFVTGDAELDAKFVKGAKEKGLENLKGHRTVGGMRASIYNAMPIEGVKALIDYMKDFERENR</sequence>
<name>A0A1U7LZU3_9FIRM</name>
<dbReference type="FunFam" id="3.90.1150.10:FF:000006">
    <property type="entry name" value="Phosphoserine aminotransferase"/>
    <property type="match status" value="1"/>
</dbReference>
<dbReference type="PANTHER" id="PTHR43247">
    <property type="entry name" value="PHOSPHOSERINE AMINOTRANSFERASE"/>
    <property type="match status" value="1"/>
</dbReference>
<evidence type="ECO:0000256" key="3">
    <source>
        <dbReference type="ARBA" id="ARBA00006904"/>
    </source>
</evidence>
<comment type="subunit">
    <text evidence="11">Homodimer.</text>
</comment>
<dbReference type="InterPro" id="IPR020578">
    <property type="entry name" value="Aminotrans_V_PyrdxlP_BS"/>
</dbReference>
<evidence type="ECO:0000256" key="9">
    <source>
        <dbReference type="ARBA" id="ARBA00047630"/>
    </source>
</evidence>
<dbReference type="HAMAP" id="MF_00160">
    <property type="entry name" value="SerC_aminotrans_5"/>
    <property type="match status" value="1"/>
</dbReference>
<comment type="similarity">
    <text evidence="3 11">Belongs to the class-V pyridoxal-phosphate-dependent aminotransferase family. SerC subfamily.</text>
</comment>
<keyword evidence="8 11" id="KW-0718">Serine biosynthesis</keyword>
<dbReference type="InterPro" id="IPR022278">
    <property type="entry name" value="Pser_aminoTfrase"/>
</dbReference>
<evidence type="ECO:0000256" key="11">
    <source>
        <dbReference type="HAMAP-Rule" id="MF_00160"/>
    </source>
</evidence>
<dbReference type="InterPro" id="IPR015422">
    <property type="entry name" value="PyrdxlP-dep_Trfase_small"/>
</dbReference>
<keyword evidence="11" id="KW-0963">Cytoplasm</keyword>
<feature type="modified residue" description="N6-(pyridoxal phosphate)lysine" evidence="11">
    <location>
        <position position="197"/>
    </location>
</feature>
<dbReference type="EC" id="2.6.1.52" evidence="11"/>
<keyword evidence="5 11" id="KW-0028">Amino-acid biosynthesis</keyword>
<feature type="binding site" evidence="11">
    <location>
        <begin position="238"/>
        <end position="239"/>
    </location>
    <ligand>
        <name>pyridoxal 5'-phosphate</name>
        <dbReference type="ChEBI" id="CHEBI:597326"/>
    </ligand>
</feature>
<dbReference type="FunFam" id="3.40.640.10:FF:000010">
    <property type="entry name" value="Phosphoserine aminotransferase"/>
    <property type="match status" value="1"/>
</dbReference>
<dbReference type="GO" id="GO:0006564">
    <property type="term" value="P:L-serine biosynthetic process"/>
    <property type="evidence" value="ECO:0007669"/>
    <property type="project" value="UniProtKB-UniRule"/>
</dbReference>
<organism evidence="14 15">
    <name type="scientific">Peptoniphilus porci</name>
    <dbReference type="NCBI Taxonomy" id="2652280"/>
    <lineage>
        <taxon>Bacteria</taxon>
        <taxon>Bacillati</taxon>
        <taxon>Bacillota</taxon>
        <taxon>Tissierellia</taxon>
        <taxon>Tissierellales</taxon>
        <taxon>Peptoniphilaceae</taxon>
        <taxon>Peptoniphilus</taxon>
    </lineage>
</organism>
<evidence type="ECO:0000256" key="7">
    <source>
        <dbReference type="ARBA" id="ARBA00022898"/>
    </source>
</evidence>
<feature type="domain" description="Aminotransferase class V" evidence="13">
    <location>
        <begin position="4"/>
        <end position="349"/>
    </location>
</feature>
<dbReference type="PIRSF" id="PIRSF000525">
    <property type="entry name" value="SerC"/>
    <property type="match status" value="1"/>
</dbReference>
<dbReference type="GO" id="GO:0005737">
    <property type="term" value="C:cytoplasm"/>
    <property type="evidence" value="ECO:0007669"/>
    <property type="project" value="UniProtKB-SubCell"/>
</dbReference>
<dbReference type="InterPro" id="IPR015424">
    <property type="entry name" value="PyrdxlP-dep_Trfase"/>
</dbReference>
<keyword evidence="4 11" id="KW-0032">Aminotransferase</keyword>
<dbReference type="InterPro" id="IPR015421">
    <property type="entry name" value="PyrdxlP-dep_Trfase_major"/>
</dbReference>
<comment type="catalytic activity">
    <reaction evidence="9 11">
        <text>4-(phosphooxy)-L-threonine + 2-oxoglutarate = (R)-3-hydroxy-2-oxo-4-phosphooxybutanoate + L-glutamate</text>
        <dbReference type="Rhea" id="RHEA:16573"/>
        <dbReference type="ChEBI" id="CHEBI:16810"/>
        <dbReference type="ChEBI" id="CHEBI:29985"/>
        <dbReference type="ChEBI" id="CHEBI:58452"/>
        <dbReference type="ChEBI" id="CHEBI:58538"/>
        <dbReference type="EC" id="2.6.1.52"/>
    </reaction>
</comment>
<gene>
    <name evidence="11" type="primary">serC</name>
    <name evidence="14" type="ORF">BIV18_05115</name>
</gene>
<evidence type="ECO:0000256" key="12">
    <source>
        <dbReference type="RuleBase" id="RU004505"/>
    </source>
</evidence>
<dbReference type="NCBIfam" id="NF003764">
    <property type="entry name" value="PRK05355.1"/>
    <property type="match status" value="1"/>
</dbReference>
<evidence type="ECO:0000256" key="4">
    <source>
        <dbReference type="ARBA" id="ARBA00022576"/>
    </source>
</evidence>
<comment type="cofactor">
    <cofactor evidence="11">
        <name>pyridoxal 5'-phosphate</name>
        <dbReference type="ChEBI" id="CHEBI:597326"/>
    </cofactor>
    <text evidence="11">Binds 1 pyridoxal phosphate per subunit.</text>
</comment>
<feature type="binding site" evidence="11">
    <location>
        <position position="152"/>
    </location>
    <ligand>
        <name>pyridoxal 5'-phosphate</name>
        <dbReference type="ChEBI" id="CHEBI:597326"/>
    </ligand>
</feature>
<feature type="binding site" evidence="11">
    <location>
        <position position="102"/>
    </location>
    <ligand>
        <name>pyridoxal 5'-phosphate</name>
        <dbReference type="ChEBI" id="CHEBI:597326"/>
    </ligand>
</feature>